<dbReference type="Proteomes" id="UP001451303">
    <property type="component" value="Unassembled WGS sequence"/>
</dbReference>
<proteinExistence type="predicted"/>
<sequence length="138" mass="15767">MSISRCRSACDVYRTLSLQPFPLCTFCEALTHISYYGPGTAQVNRLRRSSYFAPLPFLRAPRDNNLPTPSLNVSPPVQPTSQSTYTLVYRRLSFLKASLSDVRRRRRRATFPRRTSGLVISWPVRQHLLVLNSPSPLE</sequence>
<keyword evidence="2" id="KW-1185">Reference proteome</keyword>
<evidence type="ECO:0000313" key="2">
    <source>
        <dbReference type="Proteomes" id="UP001451303"/>
    </source>
</evidence>
<accession>A0ABR3D200</accession>
<organism evidence="1 2">
    <name type="scientific">Neurospora intermedia</name>
    <dbReference type="NCBI Taxonomy" id="5142"/>
    <lineage>
        <taxon>Eukaryota</taxon>
        <taxon>Fungi</taxon>
        <taxon>Dikarya</taxon>
        <taxon>Ascomycota</taxon>
        <taxon>Pezizomycotina</taxon>
        <taxon>Sordariomycetes</taxon>
        <taxon>Sordariomycetidae</taxon>
        <taxon>Sordariales</taxon>
        <taxon>Sordariaceae</taxon>
        <taxon>Neurospora</taxon>
    </lineage>
</organism>
<gene>
    <name evidence="1" type="ORF">QR685DRAFT_600537</name>
</gene>
<protein>
    <submittedName>
        <fullName evidence="1">Uncharacterized protein</fullName>
    </submittedName>
</protein>
<dbReference type="EMBL" id="JAVLET010000012">
    <property type="protein sequence ID" value="KAL0466712.1"/>
    <property type="molecule type" value="Genomic_DNA"/>
</dbReference>
<reference evidence="1 2" key="1">
    <citation type="submission" date="2023-09" db="EMBL/GenBank/DDBJ databases">
        <title>Multi-omics analysis of a traditional fermented food reveals byproduct-associated fungal strains for waste-to-food upcycling.</title>
        <authorList>
            <consortium name="Lawrence Berkeley National Laboratory"/>
            <person name="Rekdal V.M."/>
            <person name="Villalobos-Escobedo J.M."/>
            <person name="Rodriguez-Valeron N."/>
            <person name="Garcia M.O."/>
            <person name="Vasquez D.P."/>
            <person name="Damayanti I."/>
            <person name="Sorensen P.M."/>
            <person name="Baidoo E.E."/>
            <person name="De Carvalho A.C."/>
            <person name="Riley R."/>
            <person name="Lipzen A."/>
            <person name="He G."/>
            <person name="Yan M."/>
            <person name="Haridas S."/>
            <person name="Daum C."/>
            <person name="Yoshinaga Y."/>
            <person name="Ng V."/>
            <person name="Grigoriev I.V."/>
            <person name="Munk R."/>
            <person name="Nuraida L."/>
            <person name="Wijaya C.H."/>
            <person name="Morales P.-C."/>
            <person name="Keasling J.D."/>
        </authorList>
    </citation>
    <scope>NUCLEOTIDE SEQUENCE [LARGE SCALE GENOMIC DNA]</scope>
    <source>
        <strain evidence="1 2">FGSC 2613</strain>
    </source>
</reference>
<comment type="caution">
    <text evidence="1">The sequence shown here is derived from an EMBL/GenBank/DDBJ whole genome shotgun (WGS) entry which is preliminary data.</text>
</comment>
<name>A0ABR3D200_NEUIN</name>
<evidence type="ECO:0000313" key="1">
    <source>
        <dbReference type="EMBL" id="KAL0466712.1"/>
    </source>
</evidence>